<evidence type="ECO:0000259" key="1">
    <source>
        <dbReference type="SMART" id="SM00470"/>
    </source>
</evidence>
<keyword evidence="2" id="KW-0614">Plasmid</keyword>
<dbReference type="GeneID" id="82151202"/>
<dbReference type="RefSeq" id="WP_135472893.1">
    <property type="nucleotide sequence ID" value="NZ_CP039394.1"/>
</dbReference>
<dbReference type="KEGG" id="mgod:E7746_14655"/>
<dbReference type="InterPro" id="IPR003115">
    <property type="entry name" value="ParB_N"/>
</dbReference>
<dbReference type="Proteomes" id="UP000297031">
    <property type="component" value="Plasmid pTAA-4-1"/>
</dbReference>
<dbReference type="OrthoDB" id="1273118at2"/>
<dbReference type="SUPFAM" id="SSF110849">
    <property type="entry name" value="ParB/Sulfiredoxin"/>
    <property type="match status" value="1"/>
</dbReference>
<name>A0A4V1D220_9BACT</name>
<gene>
    <name evidence="2" type="ORF">E7746_14655</name>
</gene>
<dbReference type="Pfam" id="PF02195">
    <property type="entry name" value="ParB_N"/>
    <property type="match status" value="1"/>
</dbReference>
<dbReference type="InterPro" id="IPR036086">
    <property type="entry name" value="ParB/Sulfiredoxin_sf"/>
</dbReference>
<dbReference type="Gene3D" id="3.90.1530.10">
    <property type="entry name" value="Conserved hypothetical protein from pyrococcus furiosus pfu- 392566-001, ParB domain"/>
    <property type="match status" value="1"/>
</dbReference>
<reference evidence="2 3" key="1">
    <citation type="submission" date="2019-02" db="EMBL/GenBank/DDBJ databases">
        <title>Isolation and identification of novel species under the genus Muribaculum.</title>
        <authorList>
            <person name="Miyake S."/>
            <person name="Ding Y."/>
            <person name="Low A."/>
            <person name="Soh M."/>
            <person name="Seedorf H."/>
        </authorList>
    </citation>
    <scope>NUCLEOTIDE SEQUENCE [LARGE SCALE GENOMIC DNA]</scope>
    <source>
        <strain evidence="2 3">TLL-A4</strain>
        <plasmid evidence="3">ptaa-4-1</plasmid>
    </source>
</reference>
<organism evidence="2 3">
    <name type="scientific">Muribaculum gordoncarteri</name>
    <dbReference type="NCBI Taxonomy" id="2530390"/>
    <lineage>
        <taxon>Bacteria</taxon>
        <taxon>Pseudomonadati</taxon>
        <taxon>Bacteroidota</taxon>
        <taxon>Bacteroidia</taxon>
        <taxon>Bacteroidales</taxon>
        <taxon>Muribaculaceae</taxon>
        <taxon>Muribaculum</taxon>
    </lineage>
</organism>
<protein>
    <recommendedName>
        <fullName evidence="1">ParB-like N-terminal domain-containing protein</fullName>
    </recommendedName>
</protein>
<evidence type="ECO:0000313" key="3">
    <source>
        <dbReference type="Proteomes" id="UP000297031"/>
    </source>
</evidence>
<dbReference type="EMBL" id="CP039394">
    <property type="protein sequence ID" value="QCD37178.1"/>
    <property type="molecule type" value="Genomic_DNA"/>
</dbReference>
<keyword evidence="3" id="KW-1185">Reference proteome</keyword>
<proteinExistence type="predicted"/>
<feature type="domain" description="ParB-like N-terminal" evidence="1">
    <location>
        <begin position="18"/>
        <end position="112"/>
    </location>
</feature>
<sequence>MEKFNDLAQTRLIDIEQLEENAGQLAGVPENPRTIDEDRFALLKQDIIDYPEYLKYNPLKVYQLESGNYIILGGNMRYRALTEIGYKFVPAVVIEHDTPTEKLKAYAILDNNGFGVWDWGKLKSGNWDAKQLQTWGVELPDNWDTSAADAENEQSQNDSYSRKVVAPTYEPSGRTPSFGEMYDTTKRDALLHEIENADLPDDVREFLRQAAGRHTVFNYAKIADYYAQASPQIQALMEQSALVIIDFDKAIENGFITLTKDLANAYRVERDITDEEALTENDIAEDYDEE</sequence>
<geneLocation type="plasmid" evidence="3">
    <name>ptaa-4-1</name>
</geneLocation>
<evidence type="ECO:0000313" key="2">
    <source>
        <dbReference type="EMBL" id="QCD37178.1"/>
    </source>
</evidence>
<dbReference type="AlphaFoldDB" id="A0A4V1D220"/>
<dbReference type="SMART" id="SM00470">
    <property type="entry name" value="ParB"/>
    <property type="match status" value="1"/>
</dbReference>
<accession>A0A4V1D220</accession>